<keyword evidence="3" id="KW-1185">Reference proteome</keyword>
<dbReference type="SMART" id="SM00256">
    <property type="entry name" value="FBOX"/>
    <property type="match status" value="1"/>
</dbReference>
<evidence type="ECO:0000259" key="1">
    <source>
        <dbReference type="SMART" id="SM00256"/>
    </source>
</evidence>
<evidence type="ECO:0000313" key="2">
    <source>
        <dbReference type="EMBL" id="CAA0813381.1"/>
    </source>
</evidence>
<gene>
    <name evidence="2" type="ORF">SHERM_13940</name>
</gene>
<dbReference type="InterPro" id="IPR015915">
    <property type="entry name" value="Kelch-typ_b-propeller"/>
</dbReference>
<dbReference type="SUPFAM" id="SSF117281">
    <property type="entry name" value="Kelch motif"/>
    <property type="match status" value="1"/>
</dbReference>
<dbReference type="PANTHER" id="PTHR47719:SF2">
    <property type="entry name" value="SKP1-INTERACTING PARTNER 15"/>
    <property type="match status" value="1"/>
</dbReference>
<name>A0A9N7MT08_STRHE</name>
<proteinExistence type="predicted"/>
<dbReference type="SUPFAM" id="SSF81383">
    <property type="entry name" value="F-box domain"/>
    <property type="match status" value="1"/>
</dbReference>
<accession>A0A9N7MT08</accession>
<evidence type="ECO:0000313" key="3">
    <source>
        <dbReference type="Proteomes" id="UP001153555"/>
    </source>
</evidence>
<dbReference type="OrthoDB" id="1922820at2759"/>
<dbReference type="EMBL" id="CACSLK010011313">
    <property type="protein sequence ID" value="CAA0813381.1"/>
    <property type="molecule type" value="Genomic_DNA"/>
</dbReference>
<reference evidence="2" key="1">
    <citation type="submission" date="2019-12" db="EMBL/GenBank/DDBJ databases">
        <authorList>
            <person name="Scholes J."/>
        </authorList>
    </citation>
    <scope>NUCLEOTIDE SEQUENCE</scope>
</reference>
<comment type="caution">
    <text evidence="2">The sequence shown here is derived from an EMBL/GenBank/DDBJ whole genome shotgun (WGS) entry which is preliminary data.</text>
</comment>
<dbReference type="InterPro" id="IPR001810">
    <property type="entry name" value="F-box_dom"/>
</dbReference>
<dbReference type="Proteomes" id="UP001153555">
    <property type="component" value="Unassembled WGS sequence"/>
</dbReference>
<dbReference type="AlphaFoldDB" id="A0A9N7MT08"/>
<organism evidence="2 3">
    <name type="scientific">Striga hermonthica</name>
    <name type="common">Purple witchweed</name>
    <name type="synonym">Buchnera hermonthica</name>
    <dbReference type="NCBI Taxonomy" id="68872"/>
    <lineage>
        <taxon>Eukaryota</taxon>
        <taxon>Viridiplantae</taxon>
        <taxon>Streptophyta</taxon>
        <taxon>Embryophyta</taxon>
        <taxon>Tracheophyta</taxon>
        <taxon>Spermatophyta</taxon>
        <taxon>Magnoliopsida</taxon>
        <taxon>eudicotyledons</taxon>
        <taxon>Gunneridae</taxon>
        <taxon>Pentapetalae</taxon>
        <taxon>asterids</taxon>
        <taxon>lamiids</taxon>
        <taxon>Lamiales</taxon>
        <taxon>Orobanchaceae</taxon>
        <taxon>Buchnereae</taxon>
        <taxon>Striga</taxon>
    </lineage>
</organism>
<dbReference type="Gene3D" id="2.120.10.80">
    <property type="entry name" value="Kelch-type beta propeller"/>
    <property type="match status" value="1"/>
</dbReference>
<dbReference type="InterPro" id="IPR036047">
    <property type="entry name" value="F-box-like_dom_sf"/>
</dbReference>
<dbReference type="Pfam" id="PF00646">
    <property type="entry name" value="F-box"/>
    <property type="match status" value="1"/>
</dbReference>
<feature type="domain" description="F-box" evidence="1">
    <location>
        <begin position="9"/>
        <end position="49"/>
    </location>
</feature>
<protein>
    <submittedName>
        <fullName evidence="2">SKP1-interacting partner 15</fullName>
    </submittedName>
</protein>
<dbReference type="PANTHER" id="PTHR47719">
    <property type="entry name" value="SKP1-INTERACTING PARTNER 15"/>
    <property type="match status" value="1"/>
</dbReference>
<sequence>MDDTPLDQLPPEILLLVFLRLPLRHIAVSHCVCRSLCATLSSPHFLRLLSLQRLLLLTLCPSFPSPIPYAYDPDSDRWLHLSLSFLPFVGRRHVIAASHGRVYLWAASTSDDEEEEKQSSPKALVVCNPLTGWFVTLPKLGSVWAHHGSVICGPDGSVLLLTDLAVMYSRRGGAWRNFSSELPTMPRTPVIISDSILLLCNLGAIWRPRWAIYSGSLQKRRTSIPWTRLEGKEWDKIFAFLKCPSLVQTGDDRGMYVVGGLMSSNMQSSVCLTIVIIRFDLETMWLKREAHMPTSMFKYFKTCGKYKVFGGGNRVCFSAYGIGKMAVWEGSETGKWGWVDSVPVDDEEEGAWPYFMLDDDLDCLL</sequence>